<organism evidence="6 7">
    <name type="scientific">Thalassolituus hydrocarboniclasticus</name>
    <dbReference type="NCBI Taxonomy" id="2742796"/>
    <lineage>
        <taxon>Bacteria</taxon>
        <taxon>Pseudomonadati</taxon>
        <taxon>Pseudomonadota</taxon>
        <taxon>Gammaproteobacteria</taxon>
        <taxon>Oceanospirillales</taxon>
        <taxon>Oceanospirillaceae</taxon>
        <taxon>Thalassolituus</taxon>
    </lineage>
</organism>
<dbReference type="Pfam" id="PF09375">
    <property type="entry name" value="Peptidase_M75"/>
    <property type="match status" value="1"/>
</dbReference>
<protein>
    <recommendedName>
        <fullName evidence="5">Imelysin-like domain-containing protein</fullName>
    </recommendedName>
</protein>
<comment type="subcellular location">
    <subcellularLocation>
        <location evidence="1">Cell envelope</location>
    </subcellularLocation>
</comment>
<dbReference type="RefSeq" id="WP_260998067.1">
    <property type="nucleotide sequence ID" value="NZ_CP054475.1"/>
</dbReference>
<dbReference type="Proteomes" id="UP001065322">
    <property type="component" value="Chromosome"/>
</dbReference>
<dbReference type="InterPro" id="IPR018976">
    <property type="entry name" value="Imelysin-like"/>
</dbReference>
<evidence type="ECO:0000256" key="3">
    <source>
        <dbReference type="SAM" id="MobiDB-lite"/>
    </source>
</evidence>
<feature type="region of interest" description="Disordered" evidence="3">
    <location>
        <begin position="215"/>
        <end position="241"/>
    </location>
</feature>
<accession>A0ABY6A4I2</accession>
<evidence type="ECO:0000256" key="4">
    <source>
        <dbReference type="SAM" id="SignalP"/>
    </source>
</evidence>
<evidence type="ECO:0000313" key="6">
    <source>
        <dbReference type="EMBL" id="UXD86074.1"/>
    </source>
</evidence>
<dbReference type="InterPro" id="IPR038352">
    <property type="entry name" value="Imelysin_sf"/>
</dbReference>
<evidence type="ECO:0000259" key="5">
    <source>
        <dbReference type="Pfam" id="PF09375"/>
    </source>
</evidence>
<keyword evidence="7" id="KW-1185">Reference proteome</keyword>
<dbReference type="PROSITE" id="PS51257">
    <property type="entry name" value="PROKAR_LIPOPROTEIN"/>
    <property type="match status" value="1"/>
</dbReference>
<feature type="domain" description="Imelysin-like" evidence="5">
    <location>
        <begin position="66"/>
        <end position="400"/>
    </location>
</feature>
<evidence type="ECO:0000256" key="1">
    <source>
        <dbReference type="ARBA" id="ARBA00004196"/>
    </source>
</evidence>
<sequence length="423" mass="46728">MKYAKPVLVSALLLSGLLTGCDQPALQQDTPAEQAAGTANEQDSTLDSSAFAAHLGLSAYTDMSMAAQTAQELDSRLASFLYHPNPMTLAEVRQAWRNAYSAYLQTLIYAKLPINDPPDWHKKGIDYQHTLSLLDSWPIEGGYIDHVPGYPFSGIVNDLTLELNEDSLLAQHGFSDPSYASLGYHAFEFMLWGADGQRSPRDFFPQENTAPVVVASEGGSNSEAETGDVVHHEDAASSADEEPLDIDVQNHNRRRQYVQLLSEQLQKHLHRLQRRWEPSNGYYANLLQRSEPDLVLKAAFSATQKLLSDELLGKRLSGTSSEFSQTTWADTGAVVAGIRNLYFPLSETEAGTGLPALLGQRNEALSLEWQQQLQLLDDSVENWKQQGVADAEARQQCRQRIIELMSLLQRTASALNVPLASAN</sequence>
<gene>
    <name evidence="6" type="ORF">HUF19_00800</name>
</gene>
<dbReference type="EMBL" id="CP054475">
    <property type="protein sequence ID" value="UXD86074.1"/>
    <property type="molecule type" value="Genomic_DNA"/>
</dbReference>
<reference evidence="7" key="1">
    <citation type="submission" date="2020-06" db="EMBL/GenBank/DDBJ databases">
        <title>Thalassolituus marinus alknpb1M-1, a hydrocarbon-degrading bacterium isolated from the deep-sea overlying water using an in-situ strategy from the South China Sea basin.</title>
        <authorList>
            <person name="Dong C."/>
            <person name="Chen Y."/>
            <person name="Shao Z."/>
        </authorList>
    </citation>
    <scope>NUCLEOTIDE SEQUENCE [LARGE SCALE GENOMIC DNA]</scope>
    <source>
        <strain evidence="7">alknpb1M-1</strain>
    </source>
</reference>
<evidence type="ECO:0000313" key="7">
    <source>
        <dbReference type="Proteomes" id="UP001065322"/>
    </source>
</evidence>
<feature type="chain" id="PRO_5046211218" description="Imelysin-like domain-containing protein" evidence="4">
    <location>
        <begin position="21"/>
        <end position="423"/>
    </location>
</feature>
<name>A0ABY6A4I2_9GAMM</name>
<dbReference type="Gene3D" id="1.20.1420.20">
    <property type="entry name" value="M75 peptidase, HXXE motif"/>
    <property type="match status" value="1"/>
</dbReference>
<proteinExistence type="predicted"/>
<evidence type="ECO:0000256" key="2">
    <source>
        <dbReference type="ARBA" id="ARBA00022729"/>
    </source>
</evidence>
<feature type="signal peptide" evidence="4">
    <location>
        <begin position="1"/>
        <end position="20"/>
    </location>
</feature>
<keyword evidence="2 4" id="KW-0732">Signal</keyword>